<comment type="caution">
    <text evidence="1">The sequence shown here is derived from an EMBL/GenBank/DDBJ whole genome shotgun (WGS) entry which is preliminary data.</text>
</comment>
<dbReference type="AlphaFoldDB" id="A0A5C4ML36"/>
<name>A0A5C4ML36_9ACTN</name>
<evidence type="ECO:0000313" key="2">
    <source>
        <dbReference type="Proteomes" id="UP000306740"/>
    </source>
</evidence>
<sequence length="318" mass="32810">MKPLLRPGTSVVRRSVRTLQIGTLPGCAIVVPDRPGATAVLRLADGTRDLPTLAAVARRPLAEVTDAVAYLSACGAVVDAEGWDEIGGQALMAEARARIVAREPAHEVVRRLHTRAATSVEIVCDLSTRALAARLHRVLTESGVRARVGAVAGADLVVVLSSGPCPREALDVLAGAGVAHLPVVAECDAARIGPLVRPGATPCVRCDDLDRTGGEPEWPLVLEQLAQPLAVSTPMYPHAWDALGGYALALHVAEQVVAYADGTEAAADGAVAVLKAGAEAPSYHPVALHTGCVCQILAAETSDVDGSATVVRGVRMTA</sequence>
<dbReference type="Gene3D" id="3.40.50.720">
    <property type="entry name" value="NAD(P)-binding Rossmann-like Domain"/>
    <property type="match status" value="1"/>
</dbReference>
<evidence type="ECO:0008006" key="3">
    <source>
        <dbReference type="Google" id="ProtNLM"/>
    </source>
</evidence>
<reference evidence="1 2" key="1">
    <citation type="submission" date="2019-05" db="EMBL/GenBank/DDBJ databases">
        <title>Mumia sp. nov., isolated from the intestinal contents of plateau pika (Ochotona curzoniae) in the Qinghai-Tibet plateau of China.</title>
        <authorList>
            <person name="Tian Z."/>
        </authorList>
    </citation>
    <scope>NUCLEOTIDE SEQUENCE [LARGE SCALE GENOMIC DNA]</scope>
    <source>
        <strain evidence="2">527</strain>
    </source>
</reference>
<evidence type="ECO:0000313" key="1">
    <source>
        <dbReference type="EMBL" id="TNC42484.1"/>
    </source>
</evidence>
<proteinExistence type="predicted"/>
<accession>A0A5C4ML36</accession>
<dbReference type="OrthoDB" id="4426339at2"/>
<protein>
    <recommendedName>
        <fullName evidence="3">Bacteriocin biosynthesis cyclodehydratase domain-containing protein</fullName>
    </recommendedName>
</protein>
<dbReference type="Proteomes" id="UP000306740">
    <property type="component" value="Unassembled WGS sequence"/>
</dbReference>
<gene>
    <name evidence="1" type="ORF">FHE65_20895</name>
</gene>
<dbReference type="EMBL" id="VDFR01000095">
    <property type="protein sequence ID" value="TNC42484.1"/>
    <property type="molecule type" value="Genomic_DNA"/>
</dbReference>
<organism evidence="1 2">
    <name type="scientific">Mumia zhuanghuii</name>
    <dbReference type="NCBI Taxonomy" id="2585211"/>
    <lineage>
        <taxon>Bacteria</taxon>
        <taxon>Bacillati</taxon>
        <taxon>Actinomycetota</taxon>
        <taxon>Actinomycetes</taxon>
        <taxon>Propionibacteriales</taxon>
        <taxon>Nocardioidaceae</taxon>
        <taxon>Mumia</taxon>
    </lineage>
</organism>
<dbReference type="RefSeq" id="WP_139106527.1">
    <property type="nucleotide sequence ID" value="NZ_VDFR01000095.1"/>
</dbReference>